<keyword evidence="13 22" id="KW-0378">Hydrolase</keyword>
<evidence type="ECO:0000313" key="26">
    <source>
        <dbReference type="Proteomes" id="UP000472265"/>
    </source>
</evidence>
<reference evidence="25" key="3">
    <citation type="submission" date="2025-09" db="UniProtKB">
        <authorList>
            <consortium name="Ensembl"/>
        </authorList>
    </citation>
    <scope>IDENTIFICATION</scope>
</reference>
<keyword evidence="14 22" id="KW-0788">Thiol protease</keyword>
<dbReference type="FunFam" id="2.60.120.380:FF:000001">
    <property type="entry name" value="Calpain-1 catalytic subunit"/>
    <property type="match status" value="1"/>
</dbReference>
<dbReference type="Gene3D" id="2.60.120.380">
    <property type="match status" value="1"/>
</dbReference>
<dbReference type="PROSITE" id="PS50222">
    <property type="entry name" value="EF_HAND_2"/>
    <property type="match status" value="1"/>
</dbReference>
<name>A0A671TFN0_SPAAU</name>
<evidence type="ECO:0000256" key="3">
    <source>
        <dbReference type="ARBA" id="ARBA00004236"/>
    </source>
</evidence>
<evidence type="ECO:0000256" key="16">
    <source>
        <dbReference type="ARBA" id="ARBA00023136"/>
    </source>
</evidence>
<dbReference type="Proteomes" id="UP000472265">
    <property type="component" value="Chromosome 1"/>
</dbReference>
<dbReference type="InterPro" id="IPR022684">
    <property type="entry name" value="Calpain_cysteine_protease"/>
</dbReference>
<dbReference type="AlphaFoldDB" id="A0A671TFN0"/>
<dbReference type="SMART" id="SM00230">
    <property type="entry name" value="CysPc"/>
    <property type="match status" value="1"/>
</dbReference>
<reference evidence="25" key="2">
    <citation type="submission" date="2025-08" db="UniProtKB">
        <authorList>
            <consortium name="Ensembl"/>
        </authorList>
    </citation>
    <scope>IDENTIFICATION</scope>
</reference>
<evidence type="ECO:0000256" key="20">
    <source>
        <dbReference type="ARBA" id="ARBA00032544"/>
    </source>
</evidence>
<dbReference type="CDD" id="cd00044">
    <property type="entry name" value="CysPc"/>
    <property type="match status" value="1"/>
</dbReference>
<feature type="active site" evidence="21 22">
    <location>
        <position position="105"/>
    </location>
</feature>
<organism evidence="25 26">
    <name type="scientific">Sparus aurata</name>
    <name type="common">Gilthead sea bream</name>
    <dbReference type="NCBI Taxonomy" id="8175"/>
    <lineage>
        <taxon>Eukaryota</taxon>
        <taxon>Metazoa</taxon>
        <taxon>Chordata</taxon>
        <taxon>Craniata</taxon>
        <taxon>Vertebrata</taxon>
        <taxon>Euteleostomi</taxon>
        <taxon>Actinopterygii</taxon>
        <taxon>Neopterygii</taxon>
        <taxon>Teleostei</taxon>
        <taxon>Neoteleostei</taxon>
        <taxon>Acanthomorphata</taxon>
        <taxon>Eupercaria</taxon>
        <taxon>Spariformes</taxon>
        <taxon>Sparidae</taxon>
        <taxon>Sparus</taxon>
    </lineage>
</organism>
<dbReference type="PROSITE" id="PS00018">
    <property type="entry name" value="EF_HAND_1"/>
    <property type="match status" value="1"/>
</dbReference>
<keyword evidence="11" id="KW-0479">Metal-binding</keyword>
<dbReference type="InterPro" id="IPR022682">
    <property type="entry name" value="Calpain_domain_III"/>
</dbReference>
<evidence type="ECO:0000256" key="1">
    <source>
        <dbReference type="ARBA" id="ARBA00001223"/>
    </source>
</evidence>
<keyword evidence="12" id="KW-0677">Repeat</keyword>
<dbReference type="SUPFAM" id="SSF49758">
    <property type="entry name" value="Calpain large subunit, middle domain (domain III)"/>
    <property type="match status" value="1"/>
</dbReference>
<evidence type="ECO:0000256" key="4">
    <source>
        <dbReference type="ARBA" id="ARBA00004496"/>
    </source>
</evidence>
<evidence type="ECO:0000256" key="22">
    <source>
        <dbReference type="PROSITE-ProRule" id="PRU00239"/>
    </source>
</evidence>
<comment type="catalytic activity">
    <reaction evidence="1">
        <text>Broad endopeptidase specificity.</text>
        <dbReference type="EC" id="3.4.22.53"/>
    </reaction>
</comment>
<dbReference type="PROSITE" id="PS00139">
    <property type="entry name" value="THIOL_PROTEASE_CYS"/>
    <property type="match status" value="1"/>
</dbReference>
<keyword evidence="10 22" id="KW-0645">Protease</keyword>
<dbReference type="PRINTS" id="PR00704">
    <property type="entry name" value="CALPAIN"/>
</dbReference>
<evidence type="ECO:0000256" key="7">
    <source>
        <dbReference type="ARBA" id="ARBA00014052"/>
    </source>
</evidence>
<evidence type="ECO:0000256" key="11">
    <source>
        <dbReference type="ARBA" id="ARBA00022723"/>
    </source>
</evidence>
<dbReference type="InterPro" id="IPR018247">
    <property type="entry name" value="EF_Hand_1_Ca_BS"/>
</dbReference>
<comment type="similarity">
    <text evidence="5">Belongs to the peptidase C2 family.</text>
</comment>
<evidence type="ECO:0000256" key="13">
    <source>
        <dbReference type="ARBA" id="ARBA00022801"/>
    </source>
</evidence>
<evidence type="ECO:0000256" key="14">
    <source>
        <dbReference type="ARBA" id="ARBA00022807"/>
    </source>
</evidence>
<keyword evidence="9" id="KW-0963">Cytoplasm</keyword>
<feature type="domain" description="EF-hand" evidence="24">
    <location>
        <begin position="591"/>
        <end position="626"/>
    </location>
</feature>
<dbReference type="CDD" id="cd00214">
    <property type="entry name" value="Calpain_III"/>
    <property type="match status" value="1"/>
</dbReference>
<dbReference type="InterPro" id="IPR036213">
    <property type="entry name" value="Calpain_III_sf"/>
</dbReference>
<dbReference type="Gene3D" id="3.90.70.10">
    <property type="entry name" value="Cysteine proteinases"/>
    <property type="match status" value="1"/>
</dbReference>
<dbReference type="PROSITE" id="PS50203">
    <property type="entry name" value="CALPAIN_CAT"/>
    <property type="match status" value="1"/>
</dbReference>
<sequence>MSGIAAAVQHRREKNQGIGTNSQAVKYLNQDYEALRQRCFESGRLFQDESFPALPSSLGFNELGPNSYKVRGVSWQRPTELTSDPEFIISGASRTDICQGALGDCWLLAAIASLTLNEEVLARVVPHGQSFRDGEYAGIFHFQFWQFGEWVDVVIDDRLPAKDGELLFVHSAEGREFWSALLEKAYAKLNGSYEALSGGSTTEGFEDFTGGIAEVHELSRPSPHLFHIIQKAQSRGSLMGCSIDITSSADSEAVTRQKLVKGHAYSVTGTAQVEYRGNMEKLIRIRNPWGQVEWTGAWSDDSQQWRNISDEDRERLSHRSEDGEFWMSFSDFLQHYSRLEICNLTPDALSDDSVTKWALSKFDGSWRRGSTAGGCRNFPNTFWTNPQFVIRLDEEDDDPDDGEAGCSFVVGLIQKNRRRLRKTGEDMHTVGFAIYEETSSQTNVHLNRNFFLRHASAARSETFINLREVCSRFCLPPGEYLILPSTFEPNKNGDFCVRVFSEKQADFQELDDPVESRVEKIEIDEEDVDDRFRSLFGQLAGGDCEISAFELQKILNKVVTKRKSHVTSPELLLQKDGSGKLGLVEFKVLWTKIEKFLNIYREKDVDNSGTMSSTEMRTAVEEAGFSLNNALHQVLVARYSESDLTIDFDNFVGCLVRLETMFNTFNTLDKDNSGNIELNLLEV</sequence>
<dbReference type="GeneTree" id="ENSGT00940000154784"/>
<dbReference type="EC" id="3.4.22.53" evidence="6"/>
<evidence type="ECO:0000313" key="25">
    <source>
        <dbReference type="Ensembl" id="ENSSAUP00010000075.1"/>
    </source>
</evidence>
<protein>
    <recommendedName>
        <fullName evidence="7">Calpain-2 catalytic subunit</fullName>
        <ecNumber evidence="6">3.4.22.53</ecNumber>
    </recommendedName>
    <alternativeName>
        <fullName evidence="18">Calcium-activated neutral proteinase 2</fullName>
    </alternativeName>
    <alternativeName>
        <fullName evidence="19">Calpain M-type</fullName>
    </alternativeName>
    <alternativeName>
        <fullName evidence="20">Calpain-2 large subunit</fullName>
    </alternativeName>
    <alternativeName>
        <fullName evidence="17">Millimolar-calpain</fullName>
    </alternativeName>
</protein>
<comment type="cofactor">
    <cofactor evidence="2">
        <name>Ca(2+)</name>
        <dbReference type="ChEBI" id="CHEBI:29108"/>
    </cofactor>
</comment>
<evidence type="ECO:0000256" key="2">
    <source>
        <dbReference type="ARBA" id="ARBA00001913"/>
    </source>
</evidence>
<dbReference type="InterPro" id="IPR011992">
    <property type="entry name" value="EF-hand-dom_pair"/>
</dbReference>
<dbReference type="SUPFAM" id="SSF47473">
    <property type="entry name" value="EF-hand"/>
    <property type="match status" value="1"/>
</dbReference>
<dbReference type="GO" id="GO:0005509">
    <property type="term" value="F:calcium ion binding"/>
    <property type="evidence" value="ECO:0007669"/>
    <property type="project" value="InterPro"/>
</dbReference>
<dbReference type="InterPro" id="IPR022683">
    <property type="entry name" value="Calpain_III"/>
</dbReference>
<evidence type="ECO:0000259" key="24">
    <source>
        <dbReference type="PROSITE" id="PS50222"/>
    </source>
</evidence>
<keyword evidence="26" id="KW-1185">Reference proteome</keyword>
<dbReference type="SMART" id="SM00720">
    <property type="entry name" value="calpain_III"/>
    <property type="match status" value="1"/>
</dbReference>
<dbReference type="InterPro" id="IPR001300">
    <property type="entry name" value="Peptidase_C2_calpain_cat"/>
</dbReference>
<gene>
    <name evidence="25" type="primary">CAPN2</name>
</gene>
<dbReference type="FunFam" id="3.90.70.10:FF:000001">
    <property type="entry name" value="Calpain-1 catalytic subunit"/>
    <property type="match status" value="1"/>
</dbReference>
<feature type="active site" evidence="21 22">
    <location>
        <position position="263"/>
    </location>
</feature>
<dbReference type="Pfam" id="PF01067">
    <property type="entry name" value="Calpain_III"/>
    <property type="match status" value="1"/>
</dbReference>
<dbReference type="InterPro" id="IPR038765">
    <property type="entry name" value="Papain-like_cys_pep_sf"/>
</dbReference>
<evidence type="ECO:0000256" key="9">
    <source>
        <dbReference type="ARBA" id="ARBA00022490"/>
    </source>
</evidence>
<dbReference type="PANTHER" id="PTHR10183:SF268">
    <property type="entry name" value="CALPAIN-2 CATALYTIC SUBUNIT"/>
    <property type="match status" value="1"/>
</dbReference>
<reference evidence="25" key="1">
    <citation type="submission" date="2021-04" db="EMBL/GenBank/DDBJ databases">
        <authorList>
            <consortium name="Wellcome Sanger Institute Data Sharing"/>
        </authorList>
    </citation>
    <scope>NUCLEOTIDE SEQUENCE [LARGE SCALE GENOMIC DNA]</scope>
</reference>
<dbReference type="SUPFAM" id="SSF54001">
    <property type="entry name" value="Cysteine proteinases"/>
    <property type="match status" value="1"/>
</dbReference>
<evidence type="ECO:0000256" key="12">
    <source>
        <dbReference type="ARBA" id="ARBA00022737"/>
    </source>
</evidence>
<dbReference type="InterPro" id="IPR000169">
    <property type="entry name" value="Pept_cys_AS"/>
</dbReference>
<dbReference type="Gene3D" id="1.10.238.10">
    <property type="entry name" value="EF-hand"/>
    <property type="match status" value="1"/>
</dbReference>
<dbReference type="GO" id="GO:0005886">
    <property type="term" value="C:plasma membrane"/>
    <property type="evidence" value="ECO:0007669"/>
    <property type="project" value="UniProtKB-SubCell"/>
</dbReference>
<evidence type="ECO:0000256" key="15">
    <source>
        <dbReference type="ARBA" id="ARBA00022837"/>
    </source>
</evidence>
<dbReference type="Ensembl" id="ENSSAUT00010000077.1">
    <property type="protein sequence ID" value="ENSSAUP00010000075.1"/>
    <property type="gene ID" value="ENSSAUG00010000032.1"/>
</dbReference>
<evidence type="ECO:0000256" key="19">
    <source>
        <dbReference type="ARBA" id="ARBA00032449"/>
    </source>
</evidence>
<accession>A0A671TFN0</accession>
<dbReference type="PANTHER" id="PTHR10183">
    <property type="entry name" value="CALPAIN"/>
    <property type="match status" value="1"/>
</dbReference>
<keyword evidence="8" id="KW-1003">Cell membrane</keyword>
<evidence type="ECO:0000256" key="8">
    <source>
        <dbReference type="ARBA" id="ARBA00022475"/>
    </source>
</evidence>
<dbReference type="InterPro" id="IPR033883">
    <property type="entry name" value="C2_III"/>
</dbReference>
<dbReference type="GO" id="GO:0005737">
    <property type="term" value="C:cytoplasm"/>
    <property type="evidence" value="ECO:0007669"/>
    <property type="project" value="UniProtKB-SubCell"/>
</dbReference>
<feature type="active site" evidence="21 22">
    <location>
        <position position="287"/>
    </location>
</feature>
<comment type="subcellular location">
    <subcellularLocation>
        <location evidence="3">Cell membrane</location>
    </subcellularLocation>
    <subcellularLocation>
        <location evidence="4">Cytoplasm</location>
    </subcellularLocation>
</comment>
<evidence type="ECO:0000256" key="21">
    <source>
        <dbReference type="PIRSR" id="PIRSR622684-1"/>
    </source>
</evidence>
<evidence type="ECO:0000256" key="18">
    <source>
        <dbReference type="ARBA" id="ARBA00031308"/>
    </source>
</evidence>
<dbReference type="GO" id="GO:0006508">
    <property type="term" value="P:proteolysis"/>
    <property type="evidence" value="ECO:0007669"/>
    <property type="project" value="UniProtKB-KW"/>
</dbReference>
<keyword evidence="15" id="KW-0106">Calcium</keyword>
<evidence type="ECO:0000256" key="6">
    <source>
        <dbReference type="ARBA" id="ARBA00012481"/>
    </source>
</evidence>
<evidence type="ECO:0000256" key="17">
    <source>
        <dbReference type="ARBA" id="ARBA00030109"/>
    </source>
</evidence>
<proteinExistence type="inferred from homology"/>
<evidence type="ECO:0000256" key="10">
    <source>
        <dbReference type="ARBA" id="ARBA00022670"/>
    </source>
</evidence>
<dbReference type="Pfam" id="PF00648">
    <property type="entry name" value="Peptidase_C2"/>
    <property type="match status" value="1"/>
</dbReference>
<evidence type="ECO:0000259" key="23">
    <source>
        <dbReference type="PROSITE" id="PS50203"/>
    </source>
</evidence>
<dbReference type="GO" id="GO:0004198">
    <property type="term" value="F:calcium-dependent cysteine-type endopeptidase activity"/>
    <property type="evidence" value="ECO:0007669"/>
    <property type="project" value="UniProtKB-EC"/>
</dbReference>
<keyword evidence="16" id="KW-0472">Membrane</keyword>
<feature type="domain" description="Calpain catalytic" evidence="23">
    <location>
        <begin position="45"/>
        <end position="345"/>
    </location>
</feature>
<dbReference type="InterPro" id="IPR002048">
    <property type="entry name" value="EF_hand_dom"/>
</dbReference>
<evidence type="ECO:0000256" key="5">
    <source>
        <dbReference type="ARBA" id="ARBA00007623"/>
    </source>
</evidence>